<accession>A0A454JMM9</accession>
<dbReference type="PANTHER" id="PTHR36113:SF6">
    <property type="entry name" value="FOSFOMYCIN RESISTANCE PROTEIN FOSX"/>
    <property type="match status" value="1"/>
</dbReference>
<evidence type="ECO:0000313" key="3">
    <source>
        <dbReference type="EMBL" id="RMD01368.1"/>
    </source>
</evidence>
<dbReference type="PANTHER" id="PTHR36113">
    <property type="entry name" value="LYASE, PUTATIVE-RELATED-RELATED"/>
    <property type="match status" value="1"/>
</dbReference>
<dbReference type="CDD" id="cd08352">
    <property type="entry name" value="VOC_Bs_YwkD_like"/>
    <property type="match status" value="1"/>
</dbReference>
<feature type="domain" description="VOC" evidence="2">
    <location>
        <begin position="10"/>
        <end position="133"/>
    </location>
</feature>
<protein>
    <submittedName>
        <fullName evidence="3">VOC family protein</fullName>
    </submittedName>
</protein>
<name>A0A454JMM9_9NEIS</name>
<dbReference type="SUPFAM" id="SSF54593">
    <property type="entry name" value="Glyoxalase/Bleomycin resistance protein/Dihydroxybiphenyl dioxygenase"/>
    <property type="match status" value="1"/>
</dbReference>
<dbReference type="Gene3D" id="3.10.180.10">
    <property type="entry name" value="2,3-Dihydroxybiphenyl 1,2-Dioxygenase, domain 1"/>
    <property type="match status" value="1"/>
</dbReference>
<dbReference type="InterPro" id="IPR051332">
    <property type="entry name" value="Fosfomycin_Res_Enzymes"/>
</dbReference>
<gene>
    <name evidence="3" type="ORF">EAY64_02575</name>
</gene>
<dbReference type="AlphaFoldDB" id="A0A454JMM9"/>
<evidence type="ECO:0000256" key="1">
    <source>
        <dbReference type="ARBA" id="ARBA00022723"/>
    </source>
</evidence>
<comment type="caution">
    <text evidence="3">The sequence shown here is derived from an EMBL/GenBank/DDBJ whole genome shotgun (WGS) entry which is preliminary data.</text>
</comment>
<dbReference type="InterPro" id="IPR029068">
    <property type="entry name" value="Glyas_Bleomycin-R_OHBP_Dase"/>
</dbReference>
<dbReference type="GO" id="GO:0046872">
    <property type="term" value="F:metal ion binding"/>
    <property type="evidence" value="ECO:0007669"/>
    <property type="project" value="UniProtKB-KW"/>
</dbReference>
<dbReference type="InterPro" id="IPR004360">
    <property type="entry name" value="Glyas_Fos-R_dOase_dom"/>
</dbReference>
<keyword evidence="4" id="KW-1185">Reference proteome</keyword>
<reference evidence="3 4" key="1">
    <citation type="submission" date="2018-10" db="EMBL/GenBank/DDBJ databases">
        <title>Draft genome sequence of Aquitalea MWU14-2217 isolated from a wild cranberry bog in Provincetown, Massachusetts.</title>
        <authorList>
            <person name="Ebadzadsahrai G."/>
            <person name="Soby S."/>
        </authorList>
    </citation>
    <scope>NUCLEOTIDE SEQUENCE [LARGE SCALE GENOMIC DNA]</scope>
    <source>
        <strain evidence="3 4">MWU14-2217</strain>
    </source>
</reference>
<dbReference type="Proteomes" id="UP000274139">
    <property type="component" value="Unassembled WGS sequence"/>
</dbReference>
<dbReference type="Pfam" id="PF00903">
    <property type="entry name" value="Glyoxalase"/>
    <property type="match status" value="1"/>
</dbReference>
<dbReference type="PROSITE" id="PS51819">
    <property type="entry name" value="VOC"/>
    <property type="match status" value="1"/>
</dbReference>
<keyword evidence="1" id="KW-0479">Metal-binding</keyword>
<evidence type="ECO:0000313" key="4">
    <source>
        <dbReference type="Proteomes" id="UP000274139"/>
    </source>
</evidence>
<dbReference type="InterPro" id="IPR037523">
    <property type="entry name" value="VOC_core"/>
</dbReference>
<sequence length="136" mass="15546">MSETPLPLRGLHHVALITADYARARDFYHRILGLPIVSESWRAERQSWKLNLRLPDGAELELFSFPTPPARLSRPEACGLRHLALSTDDLDGVRLALLSQQIACEEIRLDELTGQRFFFCQDPDQLPIEFYETARG</sequence>
<dbReference type="InterPro" id="IPR037478">
    <property type="entry name" value="YwkD-like_dom"/>
</dbReference>
<organism evidence="3 4">
    <name type="scientific">Aquitalea palustris</name>
    <dbReference type="NCBI Taxonomy" id="2480983"/>
    <lineage>
        <taxon>Bacteria</taxon>
        <taxon>Pseudomonadati</taxon>
        <taxon>Pseudomonadota</taxon>
        <taxon>Betaproteobacteria</taxon>
        <taxon>Neisseriales</taxon>
        <taxon>Chromobacteriaceae</taxon>
        <taxon>Aquitalea</taxon>
    </lineage>
</organism>
<proteinExistence type="predicted"/>
<evidence type="ECO:0000259" key="2">
    <source>
        <dbReference type="PROSITE" id="PS51819"/>
    </source>
</evidence>
<dbReference type="RefSeq" id="WP_103523225.1">
    <property type="nucleotide sequence ID" value="NZ_JAIZDC010000001.1"/>
</dbReference>
<dbReference type="OrthoDB" id="9795618at2"/>
<dbReference type="EMBL" id="RFAR01000007">
    <property type="protein sequence ID" value="RMD01368.1"/>
    <property type="molecule type" value="Genomic_DNA"/>
</dbReference>